<feature type="compositionally biased region" description="Pro residues" evidence="2">
    <location>
        <begin position="1"/>
        <end position="12"/>
    </location>
</feature>
<dbReference type="EMBL" id="LSYV01000274">
    <property type="protein sequence ID" value="KXZ41813.1"/>
    <property type="molecule type" value="Genomic_DNA"/>
</dbReference>
<name>A0A150FW19_GONPE</name>
<feature type="compositionally biased region" description="Gly residues" evidence="2">
    <location>
        <begin position="276"/>
        <end position="285"/>
    </location>
</feature>
<comment type="similarity">
    <text evidence="1">Belongs to the CAP family.</text>
</comment>
<dbReference type="PANTHER" id="PTHR10652:SF0">
    <property type="entry name" value="ADENYLYL CYCLASE-ASSOCIATED PROTEIN"/>
    <property type="match status" value="1"/>
</dbReference>
<dbReference type="OrthoDB" id="1601at2759"/>
<dbReference type="STRING" id="33097.A0A150FW19"/>
<feature type="compositionally biased region" description="Pro residues" evidence="2">
    <location>
        <begin position="241"/>
        <end position="266"/>
    </location>
</feature>
<evidence type="ECO:0000259" key="3">
    <source>
        <dbReference type="PROSITE" id="PS51329"/>
    </source>
</evidence>
<dbReference type="PANTHER" id="PTHR10652">
    <property type="entry name" value="ADENYLYL CYCLASE-ASSOCIATED PROTEIN"/>
    <property type="match status" value="1"/>
</dbReference>
<dbReference type="InterPro" id="IPR016098">
    <property type="entry name" value="CAP/MinC_C"/>
</dbReference>
<dbReference type="InterPro" id="IPR017901">
    <property type="entry name" value="C-CAP_CF_C-like"/>
</dbReference>
<dbReference type="Pfam" id="PF08603">
    <property type="entry name" value="CAP_C"/>
    <property type="match status" value="1"/>
</dbReference>
<dbReference type="InterPro" id="IPR036222">
    <property type="entry name" value="CAP_N_sf"/>
</dbReference>
<protein>
    <submittedName>
        <fullName evidence="4">CAP1 protein</fullName>
    </submittedName>
</protein>
<feature type="compositionally biased region" description="Basic and acidic residues" evidence="2">
    <location>
        <begin position="308"/>
        <end position="321"/>
    </location>
</feature>
<gene>
    <name evidence="4" type="ORF">GPECTOR_275g721</name>
</gene>
<feature type="region of interest" description="Disordered" evidence="2">
    <location>
        <begin position="304"/>
        <end position="357"/>
    </location>
</feature>
<dbReference type="GO" id="GO:0008179">
    <property type="term" value="F:adenylate cyclase binding"/>
    <property type="evidence" value="ECO:0007669"/>
    <property type="project" value="TreeGrafter"/>
</dbReference>
<dbReference type="GO" id="GO:0007015">
    <property type="term" value="P:actin filament organization"/>
    <property type="evidence" value="ECO:0007669"/>
    <property type="project" value="TreeGrafter"/>
</dbReference>
<dbReference type="GO" id="GO:0019933">
    <property type="term" value="P:cAMP-mediated signaling"/>
    <property type="evidence" value="ECO:0007669"/>
    <property type="project" value="TreeGrafter"/>
</dbReference>
<keyword evidence="5" id="KW-1185">Reference proteome</keyword>
<comment type="caution">
    <text evidence="4">The sequence shown here is derived from an EMBL/GenBank/DDBJ whole genome shotgun (WGS) entry which is preliminary data.</text>
</comment>
<feature type="region of interest" description="Disordered" evidence="2">
    <location>
        <begin position="1"/>
        <end position="40"/>
    </location>
</feature>
<dbReference type="GO" id="GO:0005737">
    <property type="term" value="C:cytoplasm"/>
    <property type="evidence" value="ECO:0007669"/>
    <property type="project" value="TreeGrafter"/>
</dbReference>
<dbReference type="Proteomes" id="UP000075714">
    <property type="component" value="Unassembled WGS sequence"/>
</dbReference>
<accession>A0A150FW19</accession>
<organism evidence="4 5">
    <name type="scientific">Gonium pectorale</name>
    <name type="common">Green alga</name>
    <dbReference type="NCBI Taxonomy" id="33097"/>
    <lineage>
        <taxon>Eukaryota</taxon>
        <taxon>Viridiplantae</taxon>
        <taxon>Chlorophyta</taxon>
        <taxon>core chlorophytes</taxon>
        <taxon>Chlorophyceae</taxon>
        <taxon>CS clade</taxon>
        <taxon>Chlamydomonadales</taxon>
        <taxon>Volvocaceae</taxon>
        <taxon>Gonium</taxon>
    </lineage>
</organism>
<dbReference type="InterPro" id="IPR036223">
    <property type="entry name" value="CAP_C_sf"/>
</dbReference>
<dbReference type="SUPFAM" id="SSF69340">
    <property type="entry name" value="C-terminal domain of adenylylcyclase associated protein"/>
    <property type="match status" value="1"/>
</dbReference>
<evidence type="ECO:0000313" key="5">
    <source>
        <dbReference type="Proteomes" id="UP000075714"/>
    </source>
</evidence>
<reference evidence="5" key="1">
    <citation type="journal article" date="2016" name="Nat. Commun.">
        <title>The Gonium pectorale genome demonstrates co-option of cell cycle regulation during the evolution of multicellularity.</title>
        <authorList>
            <person name="Hanschen E.R."/>
            <person name="Marriage T.N."/>
            <person name="Ferris P.J."/>
            <person name="Hamaji T."/>
            <person name="Toyoda A."/>
            <person name="Fujiyama A."/>
            <person name="Neme R."/>
            <person name="Noguchi H."/>
            <person name="Minakuchi Y."/>
            <person name="Suzuki M."/>
            <person name="Kawai-Toyooka H."/>
            <person name="Smith D.R."/>
            <person name="Sparks H."/>
            <person name="Anderson J."/>
            <person name="Bakaric R."/>
            <person name="Luria V."/>
            <person name="Karger A."/>
            <person name="Kirschner M.W."/>
            <person name="Durand P.M."/>
            <person name="Michod R.E."/>
            <person name="Nozaki H."/>
            <person name="Olson B.J."/>
        </authorList>
    </citation>
    <scope>NUCLEOTIDE SEQUENCE [LARGE SCALE GENOMIC DNA]</scope>
    <source>
        <strain evidence="5">NIES-2863</strain>
    </source>
</reference>
<dbReference type="InterPro" id="IPR013912">
    <property type="entry name" value="Adenylate_cyclase-assoc_CAP_C"/>
</dbReference>
<evidence type="ECO:0000313" key="4">
    <source>
        <dbReference type="EMBL" id="KXZ41813.1"/>
    </source>
</evidence>
<dbReference type="GO" id="GO:0003779">
    <property type="term" value="F:actin binding"/>
    <property type="evidence" value="ECO:0007669"/>
    <property type="project" value="InterPro"/>
</dbReference>
<dbReference type="Pfam" id="PF21938">
    <property type="entry name" value="CAP_N"/>
    <property type="match status" value="1"/>
</dbReference>
<dbReference type="Gene3D" id="1.25.40.330">
    <property type="entry name" value="Adenylate cyclase-associated CAP, N-terminal domain"/>
    <property type="match status" value="1"/>
</dbReference>
<sequence>MAVVAPPRPGPSAGPSAAGPSAGPSAGAAPASAPTSGAAPAAASEWERLLAEHFAPVKALAGHLPAEAQQSMQGFERALQATRRVLEVSAAAKAPAGPAELQSLLAPVAEAIGAVSSASEARRVSCPHHLKVLAESVAALSFLAYTGPSCGMAAPRQHVSDCWQSAEFFANKVLMEFRGKDDNQVAWVRGLKAFLQQVGDFVGRNCPSGLRFNPNGQPLPAVMSGSGGAVSTAAAAASSAPQPPAPAARKPGPPPPPPPPGPPPKPLSLEELEKAAGGGGGGAAAGGGMAALFKDISKGEGITSGLRKVTDDMKAKNRPDRTGTVPASTAPSGPAGGAPAAAAPAAKGGPSGTPKLELQGSKWVVEHQVGRQDLVVDNDAPKNSVYVYGCKDCVLQIRGKVNAVSLDKCSKVGLVVGDVISVAEAVNCSSLQMQVTGFVPTLSVEKTDGVQMFVSKKMAADPNFQVVTAKCSAVNVVVLPGEGEGEGAEAEAEADPEEHPVPEQFISTFRNGKLVTVAAAHSGA</sequence>
<dbReference type="InterPro" id="IPR053950">
    <property type="entry name" value="CAP_N"/>
</dbReference>
<evidence type="ECO:0000256" key="1">
    <source>
        <dbReference type="ARBA" id="ARBA00007659"/>
    </source>
</evidence>
<dbReference type="InterPro" id="IPR006599">
    <property type="entry name" value="CARP_motif"/>
</dbReference>
<dbReference type="Gene3D" id="2.160.20.70">
    <property type="match status" value="1"/>
</dbReference>
<dbReference type="SMART" id="SM00673">
    <property type="entry name" value="CARP"/>
    <property type="match status" value="2"/>
</dbReference>
<feature type="compositionally biased region" description="Low complexity" evidence="2">
    <location>
        <begin position="13"/>
        <end position="40"/>
    </location>
</feature>
<proteinExistence type="inferred from homology"/>
<evidence type="ECO:0000256" key="2">
    <source>
        <dbReference type="SAM" id="MobiDB-lite"/>
    </source>
</evidence>
<feature type="domain" description="C-CAP/cofactor C-like" evidence="3">
    <location>
        <begin position="350"/>
        <end position="501"/>
    </location>
</feature>
<feature type="compositionally biased region" description="Low complexity" evidence="2">
    <location>
        <begin position="326"/>
        <end position="355"/>
    </location>
</feature>
<dbReference type="SUPFAM" id="SSF101278">
    <property type="entry name" value="N-terminal domain of adenylylcyclase associated protein, CAP"/>
    <property type="match status" value="1"/>
</dbReference>
<dbReference type="PROSITE" id="PS51329">
    <property type="entry name" value="C_CAP_COFACTOR_C"/>
    <property type="match status" value="1"/>
</dbReference>
<dbReference type="InterPro" id="IPR001837">
    <property type="entry name" value="Adenylate_cyclase-assoc_CAP"/>
</dbReference>
<feature type="region of interest" description="Disordered" evidence="2">
    <location>
        <begin position="233"/>
        <end position="285"/>
    </location>
</feature>
<dbReference type="AlphaFoldDB" id="A0A150FW19"/>